<dbReference type="EMBL" id="MQVS01000002">
    <property type="protein sequence ID" value="OKL52266.1"/>
    <property type="molecule type" value="Genomic_DNA"/>
</dbReference>
<evidence type="ECO:0000259" key="3">
    <source>
        <dbReference type="Pfam" id="PF01458"/>
    </source>
</evidence>
<protein>
    <submittedName>
        <fullName evidence="4">Fe-S cluster assembly protein SufD</fullName>
    </submittedName>
</protein>
<feature type="region of interest" description="Disordered" evidence="2">
    <location>
        <begin position="1"/>
        <end position="35"/>
    </location>
</feature>
<dbReference type="STRING" id="52770.BSZ40_01910"/>
<accession>A0A1Q5PXP5</accession>
<dbReference type="NCBIfam" id="TIGR01981">
    <property type="entry name" value="sufD"/>
    <property type="match status" value="1"/>
</dbReference>
<evidence type="ECO:0000313" key="5">
    <source>
        <dbReference type="Proteomes" id="UP000185612"/>
    </source>
</evidence>
<comment type="caution">
    <text evidence="4">The sequence shown here is derived from an EMBL/GenBank/DDBJ whole genome shotgun (WGS) entry which is preliminary data.</text>
</comment>
<dbReference type="PANTHER" id="PTHR43575">
    <property type="entry name" value="PROTEIN ABCI7, CHLOROPLASTIC"/>
    <property type="match status" value="1"/>
</dbReference>
<dbReference type="InterPro" id="IPR037284">
    <property type="entry name" value="SUF_FeS_clus_asmbl_SufBD_sf"/>
</dbReference>
<reference evidence="5" key="1">
    <citation type="submission" date="2016-12" db="EMBL/GenBank/DDBJ databases">
        <authorList>
            <person name="Meng X."/>
        </authorList>
    </citation>
    <scope>NUCLEOTIDE SEQUENCE [LARGE SCALE GENOMIC DNA]</scope>
    <source>
        <strain evidence="5">DSM 20732</strain>
    </source>
</reference>
<sequence length="400" mass="43100">MNASTDHSRAQLVGAHSDGRGVTKPEGSRADRRTSFNIDDFALPTGREEEWRFTPITQLEQFFTPTPVQEHGINWQVLHGGADVASLRHGQQPRDTVLTPADRLSAIAAALTDEALYLTIPAGRELAEPVRVNIAGIGRSETNYGHVVVEARTGSRAVVILDHTGSARLNGNVEIKVEDEAELTVVSLQRWNDDAIHTGEHKAVVGKDANFKHVVVTLGGALVRLNANVAYTEQGGSAHLLGVYFADAGQHLEHRSFVDHNTANCVSRVTYKGALQGQDARTVWVGDVLIRAEALGTDSYEQNRNLVLTEGARADSIPNLEIETGQIEGAGHASATGRFDDNQLFYLMSRGIDEATARRLVVHGFFAEVVNEIGVPEVVELVMAAIEAELDSAQAAGAAV</sequence>
<gene>
    <name evidence="4" type="ORF">BSZ40_01910</name>
</gene>
<dbReference type="FunCoup" id="A0A1Q5PXP5">
    <property type="interactions" value="4"/>
</dbReference>
<feature type="domain" description="SUF system FeS cluster assembly SufBD core" evidence="3">
    <location>
        <begin position="141"/>
        <end position="365"/>
    </location>
</feature>
<dbReference type="SUPFAM" id="SSF101960">
    <property type="entry name" value="Stabilizer of iron transporter SufD"/>
    <property type="match status" value="1"/>
</dbReference>
<dbReference type="PANTHER" id="PTHR43575:SF1">
    <property type="entry name" value="PROTEIN ABCI7, CHLOROPLASTIC"/>
    <property type="match status" value="1"/>
</dbReference>
<dbReference type="Proteomes" id="UP000185612">
    <property type="component" value="Unassembled WGS sequence"/>
</dbReference>
<name>A0A1Q5PXP5_9ACTO</name>
<dbReference type="Pfam" id="PF01458">
    <property type="entry name" value="SUFBD_core"/>
    <property type="match status" value="1"/>
</dbReference>
<feature type="compositionally biased region" description="Basic and acidic residues" evidence="2">
    <location>
        <begin position="17"/>
        <end position="34"/>
    </location>
</feature>
<dbReference type="OrthoDB" id="9803529at2"/>
<dbReference type="AlphaFoldDB" id="A0A1Q5PXP5"/>
<dbReference type="GO" id="GO:0016226">
    <property type="term" value="P:iron-sulfur cluster assembly"/>
    <property type="evidence" value="ECO:0007669"/>
    <property type="project" value="InterPro"/>
</dbReference>
<dbReference type="InParanoid" id="A0A1Q5PXP5"/>
<dbReference type="InterPro" id="IPR055346">
    <property type="entry name" value="Fe-S_cluster_assembly_SufBD"/>
</dbReference>
<dbReference type="InterPro" id="IPR000825">
    <property type="entry name" value="SUF_FeS_clus_asmbl_SufBD_core"/>
</dbReference>
<evidence type="ECO:0000256" key="1">
    <source>
        <dbReference type="ARBA" id="ARBA00043967"/>
    </source>
</evidence>
<keyword evidence="5" id="KW-1185">Reference proteome</keyword>
<evidence type="ECO:0000313" key="4">
    <source>
        <dbReference type="EMBL" id="OKL52266.1"/>
    </source>
</evidence>
<dbReference type="InterPro" id="IPR011542">
    <property type="entry name" value="SUF_FeS_clus_asmbl_SufD"/>
</dbReference>
<evidence type="ECO:0000256" key="2">
    <source>
        <dbReference type="SAM" id="MobiDB-lite"/>
    </source>
</evidence>
<dbReference type="RefSeq" id="WP_073822788.1">
    <property type="nucleotide sequence ID" value="NZ_MQVS01000002.1"/>
</dbReference>
<organism evidence="4 5">
    <name type="scientific">Buchananella hordeovulneris</name>
    <dbReference type="NCBI Taxonomy" id="52770"/>
    <lineage>
        <taxon>Bacteria</taxon>
        <taxon>Bacillati</taxon>
        <taxon>Actinomycetota</taxon>
        <taxon>Actinomycetes</taxon>
        <taxon>Actinomycetales</taxon>
        <taxon>Actinomycetaceae</taxon>
        <taxon>Buchananella</taxon>
    </lineage>
</organism>
<comment type="similarity">
    <text evidence="1">Belongs to the iron-sulfur cluster assembly SufBD family.</text>
</comment>
<proteinExistence type="inferred from homology"/>